<evidence type="ECO:0000256" key="1">
    <source>
        <dbReference type="SAM" id="Phobius"/>
    </source>
</evidence>
<keyword evidence="1" id="KW-0472">Membrane</keyword>
<reference evidence="2 3" key="1">
    <citation type="journal article" date="2014" name="Mol. Ecol.">
        <title>Evolution of Synechococcus.</title>
        <authorList>
            <person name="Dvorak P."/>
            <person name="Casamatta D."/>
            <person name="Hasler P."/>
            <person name="Poulickova A."/>
            <person name="Ondrej V."/>
            <person name="Sanges R."/>
        </authorList>
    </citation>
    <scope>NUCLEOTIDE SEQUENCE [LARGE SCALE GENOMIC DNA]</scope>
    <source>
        <strain evidence="2 3">CAUP A 1101</strain>
    </source>
</reference>
<protein>
    <recommendedName>
        <fullName evidence="4">DUF4079 domain-containing protein</fullName>
    </recommendedName>
</protein>
<evidence type="ECO:0008006" key="4">
    <source>
        <dbReference type="Google" id="ProtNLM"/>
    </source>
</evidence>
<feature type="transmembrane region" description="Helical" evidence="1">
    <location>
        <begin position="12"/>
        <end position="36"/>
    </location>
</feature>
<dbReference type="AlphaFoldDB" id="A0A098TKG9"/>
<evidence type="ECO:0000313" key="3">
    <source>
        <dbReference type="Proteomes" id="UP000030170"/>
    </source>
</evidence>
<dbReference type="OrthoDB" id="465212at2"/>
<dbReference type="Pfam" id="PF13301">
    <property type="entry name" value="DUF4079"/>
    <property type="match status" value="1"/>
</dbReference>
<keyword evidence="1" id="KW-0812">Transmembrane</keyword>
<accession>A0A098TKG9</accession>
<organism evidence="2 3">
    <name type="scientific">Neosynechococcus sphagnicola sy1</name>
    <dbReference type="NCBI Taxonomy" id="1497020"/>
    <lineage>
        <taxon>Bacteria</taxon>
        <taxon>Bacillati</taxon>
        <taxon>Cyanobacteriota</taxon>
        <taxon>Cyanophyceae</taxon>
        <taxon>Neosynechococcales</taxon>
        <taxon>Neosynechococcaceae</taxon>
        <taxon>Neosynechococcus</taxon>
    </lineage>
</organism>
<dbReference type="RefSeq" id="WP_036532815.1">
    <property type="nucleotide sequence ID" value="NZ_JJML01000018.1"/>
</dbReference>
<dbReference type="InterPro" id="IPR025067">
    <property type="entry name" value="DUF4079"/>
</dbReference>
<name>A0A098TKG9_9CYAN</name>
<feature type="transmembrane region" description="Helical" evidence="1">
    <location>
        <begin position="85"/>
        <end position="104"/>
    </location>
</feature>
<sequence>MNLPSFLWLWKIAAWSMGLSLLSYGLLAATGLWMFYGRRSQRLRPDWLRPLHWSLGIGLVSLVLLLLTVGIVGTLGHYGTLGHSWHLAAGLGVVSLVLLSAGSATQILRSPWARPLHISTNVILAIGLILVTLTGWEVVQKYLP</sequence>
<dbReference type="STRING" id="1497020.DO97_04650"/>
<dbReference type="Proteomes" id="UP000030170">
    <property type="component" value="Unassembled WGS sequence"/>
</dbReference>
<keyword evidence="3" id="KW-1185">Reference proteome</keyword>
<dbReference type="EMBL" id="JJML01000018">
    <property type="protein sequence ID" value="KGF72784.1"/>
    <property type="molecule type" value="Genomic_DNA"/>
</dbReference>
<feature type="transmembrane region" description="Helical" evidence="1">
    <location>
        <begin position="57"/>
        <end position="79"/>
    </location>
</feature>
<keyword evidence="1" id="KW-1133">Transmembrane helix</keyword>
<evidence type="ECO:0000313" key="2">
    <source>
        <dbReference type="EMBL" id="KGF72784.1"/>
    </source>
</evidence>
<proteinExistence type="predicted"/>
<gene>
    <name evidence="2" type="ORF">DO97_04650</name>
</gene>
<comment type="caution">
    <text evidence="2">The sequence shown here is derived from an EMBL/GenBank/DDBJ whole genome shotgun (WGS) entry which is preliminary data.</text>
</comment>
<feature type="transmembrane region" description="Helical" evidence="1">
    <location>
        <begin position="116"/>
        <end position="136"/>
    </location>
</feature>